<protein>
    <submittedName>
        <fullName evidence="2">PadR family transcriptional regulator</fullName>
    </submittedName>
</protein>
<dbReference type="PANTHER" id="PTHR33169:SF13">
    <property type="entry name" value="PADR-FAMILY TRANSCRIPTIONAL REGULATOR"/>
    <property type="match status" value="1"/>
</dbReference>
<dbReference type="InterPro" id="IPR005149">
    <property type="entry name" value="Tscrpt_reg_PadR_N"/>
</dbReference>
<organism evidence="2 3">
    <name type="scientific">Desulfuribacillus stibiiarsenatis</name>
    <dbReference type="NCBI Taxonomy" id="1390249"/>
    <lineage>
        <taxon>Bacteria</taxon>
        <taxon>Bacillati</taxon>
        <taxon>Bacillota</taxon>
        <taxon>Desulfuribacillia</taxon>
        <taxon>Desulfuribacillales</taxon>
        <taxon>Desulfuribacillaceae</taxon>
        <taxon>Desulfuribacillus</taxon>
    </lineage>
</organism>
<reference evidence="2 3" key="1">
    <citation type="submission" date="2016-09" db="EMBL/GenBank/DDBJ databases">
        <title>Desulfuribacillus arsenicus sp. nov., an obligately anaerobic, dissimilatory arsenic- and antimonate-reducing bacterium isolated from anoxic sediments.</title>
        <authorList>
            <person name="Abin C.A."/>
            <person name="Hollibaugh J.T."/>
        </authorList>
    </citation>
    <scope>NUCLEOTIDE SEQUENCE [LARGE SCALE GENOMIC DNA]</scope>
    <source>
        <strain evidence="2 3">MLFW-2</strain>
    </source>
</reference>
<dbReference type="InterPro" id="IPR036390">
    <property type="entry name" value="WH_DNA-bd_sf"/>
</dbReference>
<dbReference type="InterPro" id="IPR036388">
    <property type="entry name" value="WH-like_DNA-bd_sf"/>
</dbReference>
<evidence type="ECO:0000259" key="1">
    <source>
        <dbReference type="Pfam" id="PF03551"/>
    </source>
</evidence>
<dbReference type="SUPFAM" id="SSF46785">
    <property type="entry name" value="Winged helix' DNA-binding domain"/>
    <property type="match status" value="1"/>
</dbReference>
<feature type="domain" description="Transcription regulator PadR N-terminal" evidence="1">
    <location>
        <begin position="24"/>
        <end position="87"/>
    </location>
</feature>
<keyword evidence="3" id="KW-1185">Reference proteome</keyword>
<name>A0A1E5L4Y3_9FIRM</name>
<proteinExistence type="predicted"/>
<dbReference type="EMBL" id="MJAT01000033">
    <property type="protein sequence ID" value="OEH85073.1"/>
    <property type="molecule type" value="Genomic_DNA"/>
</dbReference>
<gene>
    <name evidence="2" type="ORF">BHU72_05535</name>
</gene>
<comment type="caution">
    <text evidence="2">The sequence shown here is derived from an EMBL/GenBank/DDBJ whole genome shotgun (WGS) entry which is preliminary data.</text>
</comment>
<dbReference type="Pfam" id="PF03551">
    <property type="entry name" value="PadR"/>
    <property type="match status" value="1"/>
</dbReference>
<dbReference type="RefSeq" id="WP_069702400.1">
    <property type="nucleotide sequence ID" value="NZ_MJAT01000033.1"/>
</dbReference>
<evidence type="ECO:0000313" key="3">
    <source>
        <dbReference type="Proteomes" id="UP000095255"/>
    </source>
</evidence>
<dbReference type="OrthoDB" id="9814826at2"/>
<evidence type="ECO:0000313" key="2">
    <source>
        <dbReference type="EMBL" id="OEH85073.1"/>
    </source>
</evidence>
<dbReference type="STRING" id="1390249.BHU72_05535"/>
<accession>A0A1E5L4Y3</accession>
<dbReference type="AlphaFoldDB" id="A0A1E5L4Y3"/>
<dbReference type="InterPro" id="IPR052509">
    <property type="entry name" value="Metal_resp_DNA-bind_regulator"/>
</dbReference>
<dbReference type="PANTHER" id="PTHR33169">
    <property type="entry name" value="PADR-FAMILY TRANSCRIPTIONAL REGULATOR"/>
    <property type="match status" value="1"/>
</dbReference>
<dbReference type="Proteomes" id="UP000095255">
    <property type="component" value="Unassembled WGS sequence"/>
</dbReference>
<sequence>MPERTDRDRAALTEAVYYILLALHTPRHGYGIMQYVKDLSRERVNLGPGTLYGAINTMLEKRWIQALASDMDSRKKEYQITDLGKQVILDEINRLQELLDNGKMIIRGEKS</sequence>
<dbReference type="Gene3D" id="1.10.10.10">
    <property type="entry name" value="Winged helix-like DNA-binding domain superfamily/Winged helix DNA-binding domain"/>
    <property type="match status" value="1"/>
</dbReference>